<evidence type="ECO:0008006" key="3">
    <source>
        <dbReference type="Google" id="ProtNLM"/>
    </source>
</evidence>
<comment type="caution">
    <text evidence="1">The sequence shown here is derived from an EMBL/GenBank/DDBJ whole genome shotgun (WGS) entry which is preliminary data.</text>
</comment>
<name>A0AAV7LQI1_PLEWA</name>
<gene>
    <name evidence="1" type="ORF">NDU88_006441</name>
</gene>
<evidence type="ECO:0000313" key="1">
    <source>
        <dbReference type="EMBL" id="KAJ1093337.1"/>
    </source>
</evidence>
<protein>
    <recommendedName>
        <fullName evidence="3">Reverse transcriptase domain-containing protein</fullName>
    </recommendedName>
</protein>
<dbReference type="EMBL" id="JANPWB010000015">
    <property type="protein sequence ID" value="KAJ1093337.1"/>
    <property type="molecule type" value="Genomic_DNA"/>
</dbReference>
<sequence length="127" mass="14104">MLEASSRIQAIVLQYVNCKVFTYADDVALVTADPSTAVLEIERLANEFGIYSRYKLNQDKTQIVCSDTIRIGDHRVVEEAVYLGVQGHNSSIQDMGTGQALAASGEDWFLYSYICLPAFGFCLRVLL</sequence>
<dbReference type="Proteomes" id="UP001066276">
    <property type="component" value="Chromosome 11"/>
</dbReference>
<accession>A0AAV7LQI1</accession>
<dbReference type="AlphaFoldDB" id="A0AAV7LQI1"/>
<evidence type="ECO:0000313" key="2">
    <source>
        <dbReference type="Proteomes" id="UP001066276"/>
    </source>
</evidence>
<proteinExistence type="predicted"/>
<keyword evidence="2" id="KW-1185">Reference proteome</keyword>
<organism evidence="1 2">
    <name type="scientific">Pleurodeles waltl</name>
    <name type="common">Iberian ribbed newt</name>
    <dbReference type="NCBI Taxonomy" id="8319"/>
    <lineage>
        <taxon>Eukaryota</taxon>
        <taxon>Metazoa</taxon>
        <taxon>Chordata</taxon>
        <taxon>Craniata</taxon>
        <taxon>Vertebrata</taxon>
        <taxon>Euteleostomi</taxon>
        <taxon>Amphibia</taxon>
        <taxon>Batrachia</taxon>
        <taxon>Caudata</taxon>
        <taxon>Salamandroidea</taxon>
        <taxon>Salamandridae</taxon>
        <taxon>Pleurodelinae</taxon>
        <taxon>Pleurodeles</taxon>
    </lineage>
</organism>
<reference evidence="1" key="1">
    <citation type="journal article" date="2022" name="bioRxiv">
        <title>Sequencing and chromosome-scale assembly of the giantPleurodeles waltlgenome.</title>
        <authorList>
            <person name="Brown T."/>
            <person name="Elewa A."/>
            <person name="Iarovenko S."/>
            <person name="Subramanian E."/>
            <person name="Araus A.J."/>
            <person name="Petzold A."/>
            <person name="Susuki M."/>
            <person name="Suzuki K.-i.T."/>
            <person name="Hayashi T."/>
            <person name="Toyoda A."/>
            <person name="Oliveira C."/>
            <person name="Osipova E."/>
            <person name="Leigh N.D."/>
            <person name="Simon A."/>
            <person name="Yun M.H."/>
        </authorList>
    </citation>
    <scope>NUCLEOTIDE SEQUENCE</scope>
    <source>
        <strain evidence="1">20211129_DDA</strain>
        <tissue evidence="1">Liver</tissue>
    </source>
</reference>